<sequence>MVELIEILFDSRVFMKVDAVIGFVLFGVFIYFYFSKEGRDERGRGILATATLVSYFVLFIALNIFPYFLSWMMLNIIRLVNGLQFMYNIILLSADIAFLILKKIR</sequence>
<evidence type="ECO:0000313" key="1">
    <source>
        <dbReference type="EMBL" id="TGY91455.1"/>
    </source>
</evidence>
<comment type="caution">
    <text evidence="1">The sequence shown here is derived from an EMBL/GenBank/DDBJ whole genome shotgun (WGS) entry which is preliminary data.</text>
</comment>
<dbReference type="Proteomes" id="UP000304953">
    <property type="component" value="Unassembled WGS sequence"/>
</dbReference>
<reference evidence="1" key="1">
    <citation type="submission" date="2019-04" db="EMBL/GenBank/DDBJ databases">
        <title>Microbes associate with the intestines of laboratory mice.</title>
        <authorList>
            <person name="Navarre W."/>
            <person name="Wong E."/>
            <person name="Huang K."/>
            <person name="Tropini C."/>
            <person name="Ng K."/>
            <person name="Yu B."/>
        </authorList>
    </citation>
    <scope>NUCLEOTIDE SEQUENCE</scope>
    <source>
        <strain evidence="1">NM01_1-7b</strain>
    </source>
</reference>
<organism evidence="1 2">
    <name type="scientific">Petralouisia muris</name>
    <dbReference type="NCBI Taxonomy" id="3032872"/>
    <lineage>
        <taxon>Bacteria</taxon>
        <taxon>Bacillati</taxon>
        <taxon>Bacillota</taxon>
        <taxon>Clostridia</taxon>
        <taxon>Lachnospirales</taxon>
        <taxon>Lachnospiraceae</taxon>
        <taxon>Petralouisia</taxon>
    </lineage>
</organism>
<keyword evidence="2" id="KW-1185">Reference proteome</keyword>
<evidence type="ECO:0000313" key="2">
    <source>
        <dbReference type="Proteomes" id="UP000304953"/>
    </source>
</evidence>
<name>A0AC61RR31_9FIRM</name>
<accession>A0AC61RR31</accession>
<protein>
    <submittedName>
        <fullName evidence="1">Uncharacterized protein</fullName>
    </submittedName>
</protein>
<gene>
    <name evidence="1" type="ORF">E5329_21020</name>
</gene>
<proteinExistence type="predicted"/>
<dbReference type="EMBL" id="SRYA01000057">
    <property type="protein sequence ID" value="TGY91455.1"/>
    <property type="molecule type" value="Genomic_DNA"/>
</dbReference>